<dbReference type="Gene3D" id="1.10.599.10">
    <property type="entry name" value="Aldehyde Ferredoxin Oxidoreductase Protein, subunit A, domain 3"/>
    <property type="match status" value="1"/>
</dbReference>
<dbReference type="GO" id="GO:0009055">
    <property type="term" value="F:electron transfer activity"/>
    <property type="evidence" value="ECO:0007669"/>
    <property type="project" value="InterPro"/>
</dbReference>
<protein>
    <recommendedName>
        <fullName evidence="1">Aldehyde ferredoxin oxidoreductase C-terminal domain-containing protein</fullName>
    </recommendedName>
</protein>
<dbReference type="GO" id="GO:0051536">
    <property type="term" value="F:iron-sulfur cluster binding"/>
    <property type="evidence" value="ECO:0007669"/>
    <property type="project" value="InterPro"/>
</dbReference>
<dbReference type="InterPro" id="IPR051919">
    <property type="entry name" value="W-dependent_AOR"/>
</dbReference>
<proteinExistence type="predicted"/>
<dbReference type="InterPro" id="IPR013985">
    <property type="entry name" value="Ald_Fedxn_OxRdtase_dom3"/>
</dbReference>
<organism evidence="2">
    <name type="scientific">marine sediment metagenome</name>
    <dbReference type="NCBI Taxonomy" id="412755"/>
    <lineage>
        <taxon>unclassified sequences</taxon>
        <taxon>metagenomes</taxon>
        <taxon>ecological metagenomes</taxon>
    </lineage>
</organism>
<accession>A0A0F8Y489</accession>
<dbReference type="EMBL" id="LAZR01055493">
    <property type="protein sequence ID" value="KKK76242.1"/>
    <property type="molecule type" value="Genomic_DNA"/>
</dbReference>
<dbReference type="AlphaFoldDB" id="A0A0F8Y489"/>
<dbReference type="InterPro" id="IPR036021">
    <property type="entry name" value="Tungsten_al_ferr_oxy-like_C"/>
</dbReference>
<dbReference type="PANTHER" id="PTHR30038:SF0">
    <property type="entry name" value="TUNGSTEN-CONTAINING ALDEHYDE FERREDOXIN OXIDOREDUCTASE"/>
    <property type="match status" value="1"/>
</dbReference>
<sequence>GNAIVTLSKCFNIREGWTRADDHPPERFFKMAHTKGPAKGVTLKEDGFQKLLSGYYEAREWDKETGIPTDESLKELRMDFVIGKLKAARGKK</sequence>
<dbReference type="Pfam" id="PF01314">
    <property type="entry name" value="AFOR_C"/>
    <property type="match status" value="1"/>
</dbReference>
<evidence type="ECO:0000313" key="2">
    <source>
        <dbReference type="EMBL" id="KKK76242.1"/>
    </source>
</evidence>
<name>A0A0F8Y489_9ZZZZ</name>
<comment type="caution">
    <text evidence="2">The sequence shown here is derived from an EMBL/GenBank/DDBJ whole genome shotgun (WGS) entry which is preliminary data.</text>
</comment>
<feature type="non-terminal residue" evidence="2">
    <location>
        <position position="1"/>
    </location>
</feature>
<dbReference type="PANTHER" id="PTHR30038">
    <property type="entry name" value="ALDEHYDE FERREDOXIN OXIDOREDUCTASE"/>
    <property type="match status" value="1"/>
</dbReference>
<gene>
    <name evidence="2" type="ORF">LCGC14_2865610</name>
</gene>
<reference evidence="2" key="1">
    <citation type="journal article" date="2015" name="Nature">
        <title>Complex archaea that bridge the gap between prokaryotes and eukaryotes.</title>
        <authorList>
            <person name="Spang A."/>
            <person name="Saw J.H."/>
            <person name="Jorgensen S.L."/>
            <person name="Zaremba-Niedzwiedzka K."/>
            <person name="Martijn J."/>
            <person name="Lind A.E."/>
            <person name="van Eijk R."/>
            <person name="Schleper C."/>
            <person name="Guy L."/>
            <person name="Ettema T.J."/>
        </authorList>
    </citation>
    <scope>NUCLEOTIDE SEQUENCE</scope>
</reference>
<dbReference type="InterPro" id="IPR001203">
    <property type="entry name" value="OxRdtase_Ald_Fedxn_C"/>
</dbReference>
<dbReference type="GO" id="GO:0016625">
    <property type="term" value="F:oxidoreductase activity, acting on the aldehyde or oxo group of donors, iron-sulfur protein as acceptor"/>
    <property type="evidence" value="ECO:0007669"/>
    <property type="project" value="InterPro"/>
</dbReference>
<dbReference type="SUPFAM" id="SSF48310">
    <property type="entry name" value="Aldehyde ferredoxin oxidoreductase, C-terminal domains"/>
    <property type="match status" value="1"/>
</dbReference>
<feature type="domain" description="Aldehyde ferredoxin oxidoreductase C-terminal" evidence="1">
    <location>
        <begin position="1"/>
        <end position="77"/>
    </location>
</feature>
<evidence type="ECO:0000259" key="1">
    <source>
        <dbReference type="Pfam" id="PF01314"/>
    </source>
</evidence>